<dbReference type="OMA" id="FESFIVH"/>
<protein>
    <recommendedName>
        <fullName evidence="3">Retrovirus-related Pol polyprotein from transposon TNT 1-94</fullName>
    </recommendedName>
</protein>
<sequence length="74" mass="8576">MKAIQEQFVSFDKSMASTLMKKLSSMKYDKSKGVREHIMEIRDIAAKLKSLEIKFFESFIVHVILNSLPNINIK</sequence>
<dbReference type="EMBL" id="CM003608">
    <property type="protein sequence ID" value="KYP65744.1"/>
    <property type="molecule type" value="Genomic_DNA"/>
</dbReference>
<organism evidence="1 2">
    <name type="scientific">Cajanus cajan</name>
    <name type="common">Pigeon pea</name>
    <name type="synonym">Cajanus indicus</name>
    <dbReference type="NCBI Taxonomy" id="3821"/>
    <lineage>
        <taxon>Eukaryota</taxon>
        <taxon>Viridiplantae</taxon>
        <taxon>Streptophyta</taxon>
        <taxon>Embryophyta</taxon>
        <taxon>Tracheophyta</taxon>
        <taxon>Spermatophyta</taxon>
        <taxon>Magnoliopsida</taxon>
        <taxon>eudicotyledons</taxon>
        <taxon>Gunneridae</taxon>
        <taxon>Pentapetalae</taxon>
        <taxon>rosids</taxon>
        <taxon>fabids</taxon>
        <taxon>Fabales</taxon>
        <taxon>Fabaceae</taxon>
        <taxon>Papilionoideae</taxon>
        <taxon>50 kb inversion clade</taxon>
        <taxon>NPAAA clade</taxon>
        <taxon>indigoferoid/millettioid clade</taxon>
        <taxon>Phaseoleae</taxon>
        <taxon>Cajanus</taxon>
    </lineage>
</organism>
<dbReference type="PANTHER" id="PTHR35317">
    <property type="entry name" value="OS04G0629600 PROTEIN"/>
    <property type="match status" value="1"/>
</dbReference>
<dbReference type="Pfam" id="PF14223">
    <property type="entry name" value="Retrotran_gag_2"/>
    <property type="match status" value="1"/>
</dbReference>
<evidence type="ECO:0008006" key="3">
    <source>
        <dbReference type="Google" id="ProtNLM"/>
    </source>
</evidence>
<name>A0A151TFB6_CAJCA</name>
<accession>A0A151TFB6</accession>
<reference evidence="1 2" key="1">
    <citation type="journal article" date="2012" name="Nat. Biotechnol.">
        <title>Draft genome sequence of pigeonpea (Cajanus cajan), an orphan legume crop of resource-poor farmers.</title>
        <authorList>
            <person name="Varshney R.K."/>
            <person name="Chen W."/>
            <person name="Li Y."/>
            <person name="Bharti A.K."/>
            <person name="Saxena R.K."/>
            <person name="Schlueter J.A."/>
            <person name="Donoghue M.T."/>
            <person name="Azam S."/>
            <person name="Fan G."/>
            <person name="Whaley A.M."/>
            <person name="Farmer A.D."/>
            <person name="Sheridan J."/>
            <person name="Iwata A."/>
            <person name="Tuteja R."/>
            <person name="Penmetsa R.V."/>
            <person name="Wu W."/>
            <person name="Upadhyaya H.D."/>
            <person name="Yang S.P."/>
            <person name="Shah T."/>
            <person name="Saxena K.B."/>
            <person name="Michael T."/>
            <person name="McCombie W.R."/>
            <person name="Yang B."/>
            <person name="Zhang G."/>
            <person name="Yang H."/>
            <person name="Wang J."/>
            <person name="Spillane C."/>
            <person name="Cook D.R."/>
            <person name="May G.D."/>
            <person name="Xu X."/>
            <person name="Jackson S.A."/>
        </authorList>
    </citation>
    <scope>NUCLEOTIDE SEQUENCE [LARGE SCALE GENOMIC DNA]</scope>
    <source>
        <strain evidence="2">cv. Asha</strain>
    </source>
</reference>
<dbReference type="Gramene" id="C.cajan_11656.t">
    <property type="protein sequence ID" value="C.cajan_11656.t.cds1"/>
    <property type="gene ID" value="C.cajan_11656"/>
</dbReference>
<proteinExistence type="predicted"/>
<keyword evidence="2" id="KW-1185">Reference proteome</keyword>
<dbReference type="Proteomes" id="UP000075243">
    <property type="component" value="Chromosome 6"/>
</dbReference>
<gene>
    <name evidence="1" type="ORF">KK1_012007</name>
</gene>
<dbReference type="AlphaFoldDB" id="A0A151TFB6"/>
<evidence type="ECO:0000313" key="1">
    <source>
        <dbReference type="EMBL" id="KYP65744.1"/>
    </source>
</evidence>
<evidence type="ECO:0000313" key="2">
    <source>
        <dbReference type="Proteomes" id="UP000075243"/>
    </source>
</evidence>
<dbReference type="PANTHER" id="PTHR35317:SF23">
    <property type="entry name" value="OS04G0629600 PROTEIN"/>
    <property type="match status" value="1"/>
</dbReference>